<protein>
    <submittedName>
        <fullName evidence="2">Uncharacterized protein</fullName>
    </submittedName>
</protein>
<dbReference type="AlphaFoldDB" id="A0A974C303"/>
<keyword evidence="1" id="KW-1133">Transmembrane helix</keyword>
<evidence type="ECO:0000256" key="1">
    <source>
        <dbReference type="SAM" id="Phobius"/>
    </source>
</evidence>
<gene>
    <name evidence="2" type="ORF">XELAEV_18041969mg</name>
</gene>
<feature type="transmembrane region" description="Helical" evidence="1">
    <location>
        <begin position="21"/>
        <end position="41"/>
    </location>
</feature>
<proteinExistence type="predicted"/>
<organism evidence="2 3">
    <name type="scientific">Xenopus laevis</name>
    <name type="common">African clawed frog</name>
    <dbReference type="NCBI Taxonomy" id="8355"/>
    <lineage>
        <taxon>Eukaryota</taxon>
        <taxon>Metazoa</taxon>
        <taxon>Chordata</taxon>
        <taxon>Craniata</taxon>
        <taxon>Vertebrata</taxon>
        <taxon>Euteleostomi</taxon>
        <taxon>Amphibia</taxon>
        <taxon>Batrachia</taxon>
        <taxon>Anura</taxon>
        <taxon>Pipoidea</taxon>
        <taxon>Pipidae</taxon>
        <taxon>Xenopodinae</taxon>
        <taxon>Xenopus</taxon>
        <taxon>Xenopus</taxon>
    </lineage>
</organism>
<sequence length="54" mass="6117">MTVKRNQQKYPTRMIVGSSCVLHKPLIVPSVCAVISFHLSMYTPPPFRSRVCLV</sequence>
<accession>A0A974C303</accession>
<name>A0A974C303_XENLA</name>
<dbReference type="Proteomes" id="UP000694892">
    <property type="component" value="Chromosome 8S"/>
</dbReference>
<dbReference type="EMBL" id="CM004481">
    <property type="protein sequence ID" value="OCT65729.1"/>
    <property type="molecule type" value="Genomic_DNA"/>
</dbReference>
<evidence type="ECO:0000313" key="2">
    <source>
        <dbReference type="EMBL" id="OCT65729.1"/>
    </source>
</evidence>
<keyword evidence="1" id="KW-0812">Transmembrane</keyword>
<keyword evidence="1" id="KW-0472">Membrane</keyword>
<reference evidence="3" key="1">
    <citation type="journal article" date="2016" name="Nature">
        <title>Genome evolution in the allotetraploid frog Xenopus laevis.</title>
        <authorList>
            <person name="Session A.M."/>
            <person name="Uno Y."/>
            <person name="Kwon T."/>
            <person name="Chapman J.A."/>
            <person name="Toyoda A."/>
            <person name="Takahashi S."/>
            <person name="Fukui A."/>
            <person name="Hikosaka A."/>
            <person name="Suzuki A."/>
            <person name="Kondo M."/>
            <person name="van Heeringen S.J."/>
            <person name="Quigley I."/>
            <person name="Heinz S."/>
            <person name="Ogino H."/>
            <person name="Ochi H."/>
            <person name="Hellsten U."/>
            <person name="Lyons J.B."/>
            <person name="Simakov O."/>
            <person name="Putnam N."/>
            <person name="Stites J."/>
            <person name="Kuroki Y."/>
            <person name="Tanaka T."/>
            <person name="Michiue T."/>
            <person name="Watanabe M."/>
            <person name="Bogdanovic O."/>
            <person name="Lister R."/>
            <person name="Georgiou G."/>
            <person name="Paranjpe S.S."/>
            <person name="van Kruijsbergen I."/>
            <person name="Shu S."/>
            <person name="Carlson J."/>
            <person name="Kinoshita T."/>
            <person name="Ohta Y."/>
            <person name="Mawaribuchi S."/>
            <person name="Jenkins J."/>
            <person name="Grimwood J."/>
            <person name="Schmutz J."/>
            <person name="Mitros T."/>
            <person name="Mozaffari S.V."/>
            <person name="Suzuki Y."/>
            <person name="Haramoto Y."/>
            <person name="Yamamoto T.S."/>
            <person name="Takagi C."/>
            <person name="Heald R."/>
            <person name="Miller K."/>
            <person name="Haudenschild C."/>
            <person name="Kitzman J."/>
            <person name="Nakayama T."/>
            <person name="Izutsu Y."/>
            <person name="Robert J."/>
            <person name="Fortriede J."/>
            <person name="Burns K."/>
            <person name="Lotay V."/>
            <person name="Karimi K."/>
            <person name="Yasuoka Y."/>
            <person name="Dichmann D.S."/>
            <person name="Flajnik M.F."/>
            <person name="Houston D.W."/>
            <person name="Shendure J."/>
            <person name="DuPasquier L."/>
            <person name="Vize P.D."/>
            <person name="Zorn A.M."/>
            <person name="Ito M."/>
            <person name="Marcotte E.M."/>
            <person name="Wallingford J.B."/>
            <person name="Ito Y."/>
            <person name="Asashima M."/>
            <person name="Ueno N."/>
            <person name="Matsuda Y."/>
            <person name="Veenstra G.J."/>
            <person name="Fujiyama A."/>
            <person name="Harland R.M."/>
            <person name="Taira M."/>
            <person name="Rokhsar D.S."/>
        </authorList>
    </citation>
    <scope>NUCLEOTIDE SEQUENCE [LARGE SCALE GENOMIC DNA]</scope>
    <source>
        <strain evidence="3">J</strain>
    </source>
</reference>
<evidence type="ECO:0000313" key="3">
    <source>
        <dbReference type="Proteomes" id="UP000694892"/>
    </source>
</evidence>